<dbReference type="InterPro" id="IPR042092">
    <property type="entry name" value="PsdUridine_s_RsuA/RluB/E/F_cat"/>
</dbReference>
<dbReference type="Gene3D" id="3.30.70.1560">
    <property type="entry name" value="Alpha-L RNA-binding motif"/>
    <property type="match status" value="1"/>
</dbReference>
<dbReference type="InterPro" id="IPR006145">
    <property type="entry name" value="PsdUridine_synth_RsuA/RluA"/>
</dbReference>
<dbReference type="EMBL" id="BSOH01000014">
    <property type="protein sequence ID" value="GLR17745.1"/>
    <property type="molecule type" value="Genomic_DNA"/>
</dbReference>
<dbReference type="Proteomes" id="UP001156666">
    <property type="component" value="Unassembled WGS sequence"/>
</dbReference>
<dbReference type="InterPro" id="IPR050343">
    <property type="entry name" value="RsuA_PseudoU_synthase"/>
</dbReference>
<dbReference type="SMART" id="SM00363">
    <property type="entry name" value="S4"/>
    <property type="match status" value="1"/>
</dbReference>
<dbReference type="PANTHER" id="PTHR47683">
    <property type="entry name" value="PSEUDOURIDINE SYNTHASE FAMILY PROTEIN-RELATED"/>
    <property type="match status" value="1"/>
</dbReference>
<evidence type="ECO:0000313" key="6">
    <source>
        <dbReference type="EMBL" id="GLR17745.1"/>
    </source>
</evidence>
<dbReference type="PROSITE" id="PS50889">
    <property type="entry name" value="S4"/>
    <property type="match status" value="1"/>
</dbReference>
<evidence type="ECO:0000256" key="2">
    <source>
        <dbReference type="ARBA" id="ARBA00023235"/>
    </source>
</evidence>
<evidence type="ECO:0000313" key="7">
    <source>
        <dbReference type="Proteomes" id="UP001156666"/>
    </source>
</evidence>
<comment type="caution">
    <text evidence="6">The sequence shown here is derived from an EMBL/GenBank/DDBJ whole genome shotgun (WGS) entry which is preliminary data.</text>
</comment>
<dbReference type="Pfam" id="PF01479">
    <property type="entry name" value="S4"/>
    <property type="match status" value="1"/>
</dbReference>
<feature type="domain" description="RNA-binding S4" evidence="5">
    <location>
        <begin position="1"/>
        <end position="60"/>
    </location>
</feature>
<dbReference type="Pfam" id="PF00849">
    <property type="entry name" value="PseudoU_synth_2"/>
    <property type="match status" value="1"/>
</dbReference>
<evidence type="ECO:0000256" key="1">
    <source>
        <dbReference type="ARBA" id="ARBA00008348"/>
    </source>
</evidence>
<dbReference type="InterPro" id="IPR036986">
    <property type="entry name" value="S4_RNA-bd_sf"/>
</dbReference>
<evidence type="ECO:0000256" key="3">
    <source>
        <dbReference type="PROSITE-ProRule" id="PRU00182"/>
    </source>
</evidence>
<dbReference type="EC" id="5.4.99.-" evidence="4"/>
<keyword evidence="2 4" id="KW-0413">Isomerase</keyword>
<dbReference type="GO" id="GO:0000455">
    <property type="term" value="P:enzyme-directed rRNA pseudouridine synthesis"/>
    <property type="evidence" value="ECO:0007669"/>
    <property type="project" value="UniProtKB-ARBA"/>
</dbReference>
<dbReference type="Gene3D" id="3.10.290.10">
    <property type="entry name" value="RNA-binding S4 domain"/>
    <property type="match status" value="1"/>
</dbReference>
<reference evidence="6" key="1">
    <citation type="journal article" date="2014" name="Int. J. Syst. Evol. Microbiol.">
        <title>Complete genome sequence of Corynebacterium casei LMG S-19264T (=DSM 44701T), isolated from a smear-ripened cheese.</title>
        <authorList>
            <consortium name="US DOE Joint Genome Institute (JGI-PGF)"/>
            <person name="Walter F."/>
            <person name="Albersmeier A."/>
            <person name="Kalinowski J."/>
            <person name="Ruckert C."/>
        </authorList>
    </citation>
    <scope>NUCLEOTIDE SEQUENCE</scope>
    <source>
        <strain evidence="6">NBRC 108769</strain>
    </source>
</reference>
<dbReference type="SUPFAM" id="SSF55120">
    <property type="entry name" value="Pseudouridine synthase"/>
    <property type="match status" value="1"/>
</dbReference>
<dbReference type="InterPro" id="IPR018496">
    <property type="entry name" value="PsdUridine_synth_RsuA/RluB_CS"/>
</dbReference>
<accession>A0AA37WG86</accession>
<dbReference type="RefSeq" id="WP_235291426.1">
    <property type="nucleotide sequence ID" value="NZ_BSOH01000014.1"/>
</dbReference>
<dbReference type="GO" id="GO:0120159">
    <property type="term" value="F:rRNA pseudouridine synthase activity"/>
    <property type="evidence" value="ECO:0007669"/>
    <property type="project" value="UniProtKB-ARBA"/>
</dbReference>
<gene>
    <name evidence="6" type="ORF">GCM10007940_23600</name>
</gene>
<dbReference type="PROSITE" id="PS01149">
    <property type="entry name" value="PSI_RSU"/>
    <property type="match status" value="1"/>
</dbReference>
<keyword evidence="7" id="KW-1185">Reference proteome</keyword>
<dbReference type="Gene3D" id="3.30.70.580">
    <property type="entry name" value="Pseudouridine synthase I, catalytic domain, N-terminal subdomain"/>
    <property type="match status" value="1"/>
</dbReference>
<keyword evidence="3" id="KW-0694">RNA-binding</keyword>
<proteinExistence type="inferred from homology"/>
<reference evidence="6" key="2">
    <citation type="submission" date="2023-01" db="EMBL/GenBank/DDBJ databases">
        <title>Draft genome sequence of Portibacter lacus strain NBRC 108769.</title>
        <authorList>
            <person name="Sun Q."/>
            <person name="Mori K."/>
        </authorList>
    </citation>
    <scope>NUCLEOTIDE SEQUENCE</scope>
    <source>
        <strain evidence="6">NBRC 108769</strain>
    </source>
</reference>
<dbReference type="InterPro" id="IPR020094">
    <property type="entry name" value="TruA/RsuA/RluB/E/F_N"/>
</dbReference>
<dbReference type="CDD" id="cd02870">
    <property type="entry name" value="PseudoU_synth_RsuA_like"/>
    <property type="match status" value="1"/>
</dbReference>
<dbReference type="SUPFAM" id="SSF55174">
    <property type="entry name" value="Alpha-L RNA-binding motif"/>
    <property type="match status" value="1"/>
</dbReference>
<sequence>MRLNKYIAHSGICSRRKAGDLVKAGKVYVNGQLEINPSYMVTDTDEVVYDGKSLKLEENKVYILMNKPKNTVTTLSDENGRMTVRDIIGDKVKERIYPVGRLDRMTTGLLLLTNDGDLATKLAHPSGEVKKFYRAVLDKKISDEDVEKIRNGVTLEDGFIKVDGVDFVKGGESMVVGIELHSGRNRIIRRIFEHLGYKVERLDREYYAGLTKKDLKRGWWRHLKEKEVIMLKHFIK</sequence>
<dbReference type="GO" id="GO:0003723">
    <property type="term" value="F:RNA binding"/>
    <property type="evidence" value="ECO:0007669"/>
    <property type="project" value="UniProtKB-KW"/>
</dbReference>
<dbReference type="PANTHER" id="PTHR47683:SF2">
    <property type="entry name" value="RNA-BINDING S4 DOMAIN-CONTAINING PROTEIN"/>
    <property type="match status" value="1"/>
</dbReference>
<protein>
    <recommendedName>
        <fullName evidence="4">Pseudouridine synthase</fullName>
        <ecNumber evidence="4">5.4.99.-</ecNumber>
    </recommendedName>
</protein>
<dbReference type="NCBIfam" id="TIGR00093">
    <property type="entry name" value="pseudouridine synthase"/>
    <property type="match status" value="1"/>
</dbReference>
<comment type="similarity">
    <text evidence="1 4">Belongs to the pseudouridine synthase RsuA family.</text>
</comment>
<evidence type="ECO:0000259" key="5">
    <source>
        <dbReference type="SMART" id="SM00363"/>
    </source>
</evidence>
<dbReference type="AlphaFoldDB" id="A0AA37WG86"/>
<organism evidence="6 7">
    <name type="scientific">Portibacter lacus</name>
    <dbReference type="NCBI Taxonomy" id="1099794"/>
    <lineage>
        <taxon>Bacteria</taxon>
        <taxon>Pseudomonadati</taxon>
        <taxon>Bacteroidota</taxon>
        <taxon>Saprospiria</taxon>
        <taxon>Saprospirales</taxon>
        <taxon>Haliscomenobacteraceae</taxon>
        <taxon>Portibacter</taxon>
    </lineage>
</organism>
<dbReference type="CDD" id="cd00165">
    <property type="entry name" value="S4"/>
    <property type="match status" value="1"/>
</dbReference>
<name>A0AA37WG86_9BACT</name>
<dbReference type="InterPro" id="IPR020103">
    <property type="entry name" value="PsdUridine_synth_cat_dom_sf"/>
</dbReference>
<evidence type="ECO:0000256" key="4">
    <source>
        <dbReference type="RuleBase" id="RU003887"/>
    </source>
</evidence>
<dbReference type="InterPro" id="IPR002942">
    <property type="entry name" value="S4_RNA-bd"/>
</dbReference>
<dbReference type="InterPro" id="IPR000748">
    <property type="entry name" value="PsdUridine_synth_RsuA/RluB/E/F"/>
</dbReference>